<keyword evidence="4" id="KW-1185">Reference proteome</keyword>
<reference evidence="3 4" key="1">
    <citation type="submission" date="2019-09" db="EMBL/GenBank/DDBJ databases">
        <authorList>
            <person name="Kevbrin V."/>
            <person name="Grouzdev D.S."/>
        </authorList>
    </citation>
    <scope>NUCLEOTIDE SEQUENCE [LARGE SCALE GENOMIC DNA]</scope>
    <source>
        <strain evidence="3 4">G-192</strain>
    </source>
</reference>
<evidence type="ECO:0000259" key="2">
    <source>
        <dbReference type="PROSITE" id="PS50828"/>
    </source>
</evidence>
<feature type="region of interest" description="Disordered" evidence="1">
    <location>
        <begin position="21"/>
        <end position="87"/>
    </location>
</feature>
<sequence>MTRRPPRPLRADERELWRRFASGVKPLDPDRLKALEAPEPPSAPPSSPARAMDQRPLPMPEAPRAAPPPSGMRRPTDRSSDKRLRRGRVEIDARLDLHGLTAQAARGELLAFLARAHRRGFHTVLVITGKGARGRALDDSRFEPWSLDARPLPGVLRRAFEGWMREPDLAALCAGYSPAHARHGGDGAFYVILRR</sequence>
<dbReference type="PANTHER" id="PTHR35562:SF2">
    <property type="entry name" value="DNA ENDONUCLEASE SMRA-RELATED"/>
    <property type="match status" value="1"/>
</dbReference>
<protein>
    <submittedName>
        <fullName evidence="3">DNA mismatch repair protein MutS</fullName>
    </submittedName>
</protein>
<dbReference type="InterPro" id="IPR002625">
    <property type="entry name" value="Smr_dom"/>
</dbReference>
<dbReference type="PANTHER" id="PTHR35562">
    <property type="entry name" value="DNA ENDONUCLEASE SMRA-RELATED"/>
    <property type="match status" value="1"/>
</dbReference>
<dbReference type="Pfam" id="PF01713">
    <property type="entry name" value="Smr"/>
    <property type="match status" value="1"/>
</dbReference>
<dbReference type="EMBL" id="VWOJ01000002">
    <property type="protein sequence ID" value="KAA5803819.1"/>
    <property type="molecule type" value="Genomic_DNA"/>
</dbReference>
<evidence type="ECO:0000313" key="3">
    <source>
        <dbReference type="EMBL" id="KAA5803819.1"/>
    </source>
</evidence>
<dbReference type="AlphaFoldDB" id="A0A5M6ZGH8"/>
<feature type="compositionally biased region" description="Pro residues" evidence="1">
    <location>
        <begin position="38"/>
        <end position="47"/>
    </location>
</feature>
<name>A0A5M6ZGH8_9PROT</name>
<feature type="compositionally biased region" description="Pro residues" evidence="1">
    <location>
        <begin position="57"/>
        <end position="70"/>
    </location>
</feature>
<evidence type="ECO:0000256" key="1">
    <source>
        <dbReference type="SAM" id="MobiDB-lite"/>
    </source>
</evidence>
<dbReference type="PROSITE" id="PS50828">
    <property type="entry name" value="SMR"/>
    <property type="match status" value="1"/>
</dbReference>
<dbReference type="Proteomes" id="UP000325122">
    <property type="component" value="Unassembled WGS sequence"/>
</dbReference>
<organism evidence="3 4">
    <name type="scientific">Alkalicaulis satelles</name>
    <dbReference type="NCBI Taxonomy" id="2609175"/>
    <lineage>
        <taxon>Bacteria</taxon>
        <taxon>Pseudomonadati</taxon>
        <taxon>Pseudomonadota</taxon>
        <taxon>Alphaproteobacteria</taxon>
        <taxon>Maricaulales</taxon>
        <taxon>Maricaulaceae</taxon>
        <taxon>Alkalicaulis</taxon>
    </lineage>
</organism>
<accession>A0A5M6ZGH8</accession>
<comment type="caution">
    <text evidence="3">The sequence shown here is derived from an EMBL/GenBank/DDBJ whole genome shotgun (WGS) entry which is preliminary data.</text>
</comment>
<feature type="compositionally biased region" description="Basic and acidic residues" evidence="1">
    <location>
        <begin position="27"/>
        <end position="36"/>
    </location>
</feature>
<evidence type="ECO:0000313" key="4">
    <source>
        <dbReference type="Proteomes" id="UP000325122"/>
    </source>
</evidence>
<gene>
    <name evidence="3" type="ORF">F1654_08445</name>
</gene>
<dbReference type="RefSeq" id="WP_150023087.1">
    <property type="nucleotide sequence ID" value="NZ_VWOJ01000002.1"/>
</dbReference>
<dbReference type="Gene3D" id="3.30.1370.110">
    <property type="match status" value="1"/>
</dbReference>
<proteinExistence type="predicted"/>
<dbReference type="InterPro" id="IPR036063">
    <property type="entry name" value="Smr_dom_sf"/>
</dbReference>
<dbReference type="SUPFAM" id="SSF160443">
    <property type="entry name" value="SMR domain-like"/>
    <property type="match status" value="1"/>
</dbReference>
<feature type="domain" description="Smr" evidence="2">
    <location>
        <begin position="95"/>
        <end position="194"/>
    </location>
</feature>
<feature type="compositionally biased region" description="Basic and acidic residues" evidence="1">
    <location>
        <begin position="74"/>
        <end position="87"/>
    </location>
</feature>